<dbReference type="AlphaFoldDB" id="A0A371P9M7"/>
<dbReference type="EMBL" id="QUBR01000001">
    <property type="protein sequence ID" value="REK72657.1"/>
    <property type="molecule type" value="Genomic_DNA"/>
</dbReference>
<proteinExistence type="predicted"/>
<comment type="caution">
    <text evidence="1">The sequence shown here is derived from an EMBL/GenBank/DDBJ whole genome shotgun (WGS) entry which is preliminary data.</text>
</comment>
<name>A0A371P9M7_9ACTN</name>
<evidence type="ECO:0000313" key="1">
    <source>
        <dbReference type="EMBL" id="REK72657.1"/>
    </source>
</evidence>
<gene>
    <name evidence="1" type="ORF">DX116_03350</name>
</gene>
<evidence type="ECO:0000313" key="2">
    <source>
        <dbReference type="Proteomes" id="UP000265581"/>
    </source>
</evidence>
<evidence type="ECO:0008006" key="3">
    <source>
        <dbReference type="Google" id="ProtNLM"/>
    </source>
</evidence>
<reference evidence="1 2" key="1">
    <citation type="submission" date="2018-08" db="EMBL/GenBank/DDBJ databases">
        <title>Aeromicrobium sp. M2KJ-4, whole genome shotgun sequence.</title>
        <authorList>
            <person name="Tuo L."/>
        </authorList>
    </citation>
    <scope>NUCLEOTIDE SEQUENCE [LARGE SCALE GENOMIC DNA]</scope>
    <source>
        <strain evidence="1 2">M2KJ-4</strain>
    </source>
</reference>
<accession>A0A371P9M7</accession>
<keyword evidence="2" id="KW-1185">Reference proteome</keyword>
<organism evidence="1 2">
    <name type="scientific">Aeromicrobium endophyticum</name>
    <dbReference type="NCBI Taxonomy" id="2292704"/>
    <lineage>
        <taxon>Bacteria</taxon>
        <taxon>Bacillati</taxon>
        <taxon>Actinomycetota</taxon>
        <taxon>Actinomycetes</taxon>
        <taxon>Propionibacteriales</taxon>
        <taxon>Nocardioidaceae</taxon>
        <taxon>Aeromicrobium</taxon>
    </lineage>
</organism>
<protein>
    <recommendedName>
        <fullName evidence="3">DUF559 domain-containing protein</fullName>
    </recommendedName>
</protein>
<sequence length="201" mass="23190">MVAPMSATPVAYDDLDLHWSVYLDERDVHPLRTPPRTRPARSVIDVASWEHRDKRAREIVLSAAQKRVVAPRTLREAVARRGMCRHRALIVESYLDAAGGIQSLPERSFDEIRREVGLPPPERQAVVRRPDGRYYLDVWWAAFNLAVEVHGIPHMQVEQWDGDLLRLNEVVIDGRRTLVFSSYAIRRQRPVVVDQLRRSTS</sequence>
<dbReference type="Proteomes" id="UP000265581">
    <property type="component" value="Unassembled WGS sequence"/>
</dbReference>